<evidence type="ECO:0000313" key="2">
    <source>
        <dbReference type="EMBL" id="QNT68842.1"/>
    </source>
</evidence>
<dbReference type="InterPro" id="IPR049945">
    <property type="entry name" value="AAA_22"/>
</dbReference>
<dbReference type="GO" id="GO:0005524">
    <property type="term" value="F:ATP binding"/>
    <property type="evidence" value="ECO:0007669"/>
    <property type="project" value="UniProtKB-KW"/>
</dbReference>
<dbReference type="AlphaFoldDB" id="A0A7H1MZF6"/>
<name>A0A7H1MZF6_9PROT</name>
<dbReference type="InterPro" id="IPR027417">
    <property type="entry name" value="P-loop_NTPase"/>
</dbReference>
<proteinExistence type="predicted"/>
<gene>
    <name evidence="2" type="ORF">HQ394_05085</name>
</gene>
<dbReference type="Pfam" id="PF13401">
    <property type="entry name" value="AAA_22"/>
    <property type="match status" value="1"/>
</dbReference>
<feature type="domain" description="ORC1/DEAH AAA+ ATPase" evidence="1">
    <location>
        <begin position="41"/>
        <end position="170"/>
    </location>
</feature>
<evidence type="ECO:0000259" key="1">
    <source>
        <dbReference type="Pfam" id="PF13401"/>
    </source>
</evidence>
<sequence length="342" mass="37249">MRPHAIHSPADSREVSLTDDLFVPNAWREPMHRVLAGACERRSAMLLVSAEGRGKSTFLACLGPAASVLEVPTEVFIVEARQSTDWLAAAAAAFDLATAGLGRRDGLIAALRAGLSQRAAGGAQLIIAFDDADTLPRPALAEIVAFIAGWPSSQAPALILLTGTSDLAEQIAEVAPLREMQHWPRVSLAPWDLEDLTAYVRHRLARQRGDGHRFSPEALIRVHELSAGEPETVSRMVMTALSFARGASETTISHTAIEHVVTALYTDAPVADASTPRHDLRQRAGEVRRGRRSPWCRRWAHRSLQLIRWRGPALPTVPTLCRCPADCCPVKRWPVGHHSCAP</sequence>
<keyword evidence="2" id="KW-0067">ATP-binding</keyword>
<dbReference type="InterPro" id="IPR052026">
    <property type="entry name" value="ExeA_AAA_ATPase_DNA-bind"/>
</dbReference>
<evidence type="ECO:0000313" key="3">
    <source>
        <dbReference type="Proteomes" id="UP000516369"/>
    </source>
</evidence>
<dbReference type="PANTHER" id="PTHR35894:SF1">
    <property type="entry name" value="PHOSPHORIBULOKINASE _ URIDINE KINASE FAMILY"/>
    <property type="match status" value="1"/>
</dbReference>
<dbReference type="GO" id="GO:0016887">
    <property type="term" value="F:ATP hydrolysis activity"/>
    <property type="evidence" value="ECO:0007669"/>
    <property type="project" value="InterPro"/>
</dbReference>
<dbReference type="KEGG" id="dvn:HQ394_05085"/>
<dbReference type="PANTHER" id="PTHR35894">
    <property type="entry name" value="GENERAL SECRETION PATHWAY PROTEIN A-RELATED"/>
    <property type="match status" value="1"/>
</dbReference>
<reference evidence="2 3" key="1">
    <citation type="submission" date="2020-05" db="EMBL/GenBank/DDBJ databases">
        <title>Complete closed genome sequence of Defluviicoccus vanus.</title>
        <authorList>
            <person name="Bessarab I."/>
            <person name="Arumugam K."/>
            <person name="Maszenan A.M."/>
            <person name="Seviour R.J."/>
            <person name="Williams R.B."/>
        </authorList>
    </citation>
    <scope>NUCLEOTIDE SEQUENCE [LARGE SCALE GENOMIC DNA]</scope>
    <source>
        <strain evidence="2 3">Ben 114</strain>
    </source>
</reference>
<dbReference type="RefSeq" id="WP_190262353.1">
    <property type="nucleotide sequence ID" value="NZ_CP053923.1"/>
</dbReference>
<dbReference type="EMBL" id="CP053923">
    <property type="protein sequence ID" value="QNT68842.1"/>
    <property type="molecule type" value="Genomic_DNA"/>
</dbReference>
<dbReference type="Proteomes" id="UP000516369">
    <property type="component" value="Chromosome"/>
</dbReference>
<keyword evidence="2" id="KW-0547">Nucleotide-binding</keyword>
<organism evidence="2 3">
    <name type="scientific">Defluviicoccus vanus</name>
    <dbReference type="NCBI Taxonomy" id="111831"/>
    <lineage>
        <taxon>Bacteria</taxon>
        <taxon>Pseudomonadati</taxon>
        <taxon>Pseudomonadota</taxon>
        <taxon>Alphaproteobacteria</taxon>
        <taxon>Rhodospirillales</taxon>
        <taxon>Rhodospirillaceae</taxon>
        <taxon>Defluviicoccus</taxon>
    </lineage>
</organism>
<accession>A0A7H1MZF6</accession>
<dbReference type="SUPFAM" id="SSF52540">
    <property type="entry name" value="P-loop containing nucleoside triphosphate hydrolases"/>
    <property type="match status" value="1"/>
</dbReference>
<keyword evidence="3" id="KW-1185">Reference proteome</keyword>
<protein>
    <submittedName>
        <fullName evidence="2">ATP-binding protein</fullName>
    </submittedName>
</protein>